<organism evidence="2 3">
    <name type="scientific">Phanerochaete sordida</name>
    <dbReference type="NCBI Taxonomy" id="48140"/>
    <lineage>
        <taxon>Eukaryota</taxon>
        <taxon>Fungi</taxon>
        <taxon>Dikarya</taxon>
        <taxon>Basidiomycota</taxon>
        <taxon>Agaricomycotina</taxon>
        <taxon>Agaricomycetes</taxon>
        <taxon>Polyporales</taxon>
        <taxon>Phanerochaetaceae</taxon>
        <taxon>Phanerochaete</taxon>
    </lineage>
</organism>
<keyword evidence="1" id="KW-0175">Coiled coil</keyword>
<evidence type="ECO:0000256" key="1">
    <source>
        <dbReference type="SAM" id="Coils"/>
    </source>
</evidence>
<gene>
    <name evidence="2" type="ORF">PsYK624_116840</name>
</gene>
<dbReference type="AlphaFoldDB" id="A0A9P3LIB4"/>
<dbReference type="SUPFAM" id="SSF57959">
    <property type="entry name" value="Leucine zipper domain"/>
    <property type="match status" value="1"/>
</dbReference>
<reference evidence="2 3" key="1">
    <citation type="submission" date="2021-08" db="EMBL/GenBank/DDBJ databases">
        <title>Draft Genome Sequence of Phanerochaete sordida strain YK-624.</title>
        <authorList>
            <person name="Mori T."/>
            <person name="Dohra H."/>
            <person name="Suzuki T."/>
            <person name="Kawagishi H."/>
            <person name="Hirai H."/>
        </authorList>
    </citation>
    <scope>NUCLEOTIDE SEQUENCE [LARGE SCALE GENOMIC DNA]</scope>
    <source>
        <strain evidence="2 3">YK-624</strain>
    </source>
</reference>
<protein>
    <recommendedName>
        <fullName evidence="4">BZIP domain-containing protein</fullName>
    </recommendedName>
</protein>
<proteinExistence type="predicted"/>
<sequence>MRPQQHTAAVPSITPSADTAAAYLEALAGIPAYIRKLERKQAASEKSVRVKTQRIAELEGKLRRLEAENAHLKAKLDLDPGR</sequence>
<evidence type="ECO:0008006" key="4">
    <source>
        <dbReference type="Google" id="ProtNLM"/>
    </source>
</evidence>
<feature type="coiled-coil region" evidence="1">
    <location>
        <begin position="48"/>
        <end position="75"/>
    </location>
</feature>
<evidence type="ECO:0000313" key="2">
    <source>
        <dbReference type="EMBL" id="GJE95499.1"/>
    </source>
</evidence>
<name>A0A9P3LIB4_9APHY</name>
<keyword evidence="3" id="KW-1185">Reference proteome</keyword>
<dbReference type="Proteomes" id="UP000703269">
    <property type="component" value="Unassembled WGS sequence"/>
</dbReference>
<dbReference type="EMBL" id="BPQB01000049">
    <property type="protein sequence ID" value="GJE95499.1"/>
    <property type="molecule type" value="Genomic_DNA"/>
</dbReference>
<dbReference type="OrthoDB" id="5418639at2759"/>
<accession>A0A9P3LIB4</accession>
<dbReference type="InterPro" id="IPR046347">
    <property type="entry name" value="bZIP_sf"/>
</dbReference>
<dbReference type="Gene3D" id="1.20.5.170">
    <property type="match status" value="1"/>
</dbReference>
<dbReference type="GO" id="GO:0003700">
    <property type="term" value="F:DNA-binding transcription factor activity"/>
    <property type="evidence" value="ECO:0007669"/>
    <property type="project" value="InterPro"/>
</dbReference>
<evidence type="ECO:0000313" key="3">
    <source>
        <dbReference type="Proteomes" id="UP000703269"/>
    </source>
</evidence>
<comment type="caution">
    <text evidence="2">The sequence shown here is derived from an EMBL/GenBank/DDBJ whole genome shotgun (WGS) entry which is preliminary data.</text>
</comment>